<dbReference type="Proteomes" id="UP000019763">
    <property type="component" value="Unassembled WGS sequence"/>
</dbReference>
<keyword evidence="4 5" id="KW-0472">Membrane</keyword>
<dbReference type="GeneID" id="22912922"/>
<dbReference type="GO" id="GO:0016020">
    <property type="term" value="C:membrane"/>
    <property type="evidence" value="ECO:0007669"/>
    <property type="project" value="UniProtKB-SubCell"/>
</dbReference>
<dbReference type="OrthoDB" id="296386at2759"/>
<feature type="transmembrane region" description="Helical" evidence="5">
    <location>
        <begin position="69"/>
        <end position="93"/>
    </location>
</feature>
<organism evidence="7 8">
    <name type="scientific">Gregarina niphandrodes</name>
    <name type="common">Septate eugregarine</name>
    <dbReference type="NCBI Taxonomy" id="110365"/>
    <lineage>
        <taxon>Eukaryota</taxon>
        <taxon>Sar</taxon>
        <taxon>Alveolata</taxon>
        <taxon>Apicomplexa</taxon>
        <taxon>Conoidasida</taxon>
        <taxon>Gregarinasina</taxon>
        <taxon>Eugregarinorida</taxon>
        <taxon>Gregarinidae</taxon>
        <taxon>Gregarina</taxon>
    </lineage>
</organism>
<accession>A0A023B6F0</accession>
<feature type="domain" description="Anoctamin transmembrane" evidence="6">
    <location>
        <begin position="28"/>
        <end position="266"/>
    </location>
</feature>
<dbReference type="PANTHER" id="PTHR12308:SF73">
    <property type="entry name" value="ANOCTAMIN"/>
    <property type="match status" value="1"/>
</dbReference>
<evidence type="ECO:0000256" key="1">
    <source>
        <dbReference type="ARBA" id="ARBA00004141"/>
    </source>
</evidence>
<dbReference type="InterPro" id="IPR007632">
    <property type="entry name" value="Anoctamin"/>
</dbReference>
<evidence type="ECO:0000256" key="3">
    <source>
        <dbReference type="ARBA" id="ARBA00022989"/>
    </source>
</evidence>
<evidence type="ECO:0000259" key="6">
    <source>
        <dbReference type="Pfam" id="PF04547"/>
    </source>
</evidence>
<keyword evidence="8" id="KW-1185">Reference proteome</keyword>
<dbReference type="PANTHER" id="PTHR12308">
    <property type="entry name" value="ANOCTAMIN"/>
    <property type="match status" value="1"/>
</dbReference>
<name>A0A023B6F0_GRENI</name>
<comment type="subcellular location">
    <subcellularLocation>
        <location evidence="1">Membrane</location>
        <topology evidence="1">Multi-pass membrane protein</topology>
    </subcellularLocation>
</comment>
<evidence type="ECO:0000313" key="7">
    <source>
        <dbReference type="EMBL" id="EZG66408.1"/>
    </source>
</evidence>
<dbReference type="GO" id="GO:0005254">
    <property type="term" value="F:chloride channel activity"/>
    <property type="evidence" value="ECO:0007669"/>
    <property type="project" value="TreeGrafter"/>
</dbReference>
<evidence type="ECO:0000256" key="2">
    <source>
        <dbReference type="ARBA" id="ARBA00022692"/>
    </source>
</evidence>
<dbReference type="VEuPathDB" id="CryptoDB:GNI_080710"/>
<dbReference type="InterPro" id="IPR049452">
    <property type="entry name" value="Anoctamin_TM"/>
</dbReference>
<dbReference type="EMBL" id="AFNH02000605">
    <property type="protein sequence ID" value="EZG66408.1"/>
    <property type="molecule type" value="Genomic_DNA"/>
</dbReference>
<dbReference type="Pfam" id="PF04547">
    <property type="entry name" value="Anoctamin"/>
    <property type="match status" value="1"/>
</dbReference>
<protein>
    <submittedName>
        <fullName evidence="7">Anoctamin</fullName>
    </submittedName>
</protein>
<dbReference type="AlphaFoldDB" id="A0A023B6F0"/>
<dbReference type="eggNOG" id="KOG2513">
    <property type="taxonomic scope" value="Eukaryota"/>
</dbReference>
<gene>
    <name evidence="7" type="ORF">GNI_080710</name>
</gene>
<evidence type="ECO:0000256" key="5">
    <source>
        <dbReference type="SAM" id="Phobius"/>
    </source>
</evidence>
<sequence>MALASVLQSLLVVFFDLLWAWIVKRSYSNHSLCVKTVLFKSLNHFLPLFYSALVHPTEISPYETFQTQLIMQFGLIIVADVTEVAVPYLTLVYKRSSCRRAKPTAEAERLLSPSIPSGVQPQQPFRATVTPPGIGPIRFTAEEAEYLMGHYDETNLADDYLEAVIQFTHLLFFSPCCPVIALFTLLRHNIEIYTDKIKLCRLFKRSCLMYADDQIYTNILRIISILALPTSLSMLLYFDPVLTFKQKLITFIILEYMMVSVRLYFHFLR</sequence>
<proteinExistence type="predicted"/>
<feature type="transmembrane region" description="Helical" evidence="5">
    <location>
        <begin position="219"/>
        <end position="238"/>
    </location>
</feature>
<comment type="caution">
    <text evidence="7">The sequence shown here is derived from an EMBL/GenBank/DDBJ whole genome shotgun (WGS) entry which is preliminary data.</text>
</comment>
<reference evidence="7" key="1">
    <citation type="submission" date="2013-12" db="EMBL/GenBank/DDBJ databases">
        <authorList>
            <person name="Omoto C.K."/>
            <person name="Sibley D."/>
            <person name="Venepally P."/>
            <person name="Hadjithomas M."/>
            <person name="Karamycheva S."/>
            <person name="Brunk B."/>
            <person name="Roos D."/>
            <person name="Caler E."/>
            <person name="Lorenzi H."/>
        </authorList>
    </citation>
    <scope>NUCLEOTIDE SEQUENCE</scope>
</reference>
<dbReference type="RefSeq" id="XP_011134000.1">
    <property type="nucleotide sequence ID" value="XM_011135698.1"/>
</dbReference>
<feature type="transmembrane region" description="Helical" evidence="5">
    <location>
        <begin position="244"/>
        <end position="265"/>
    </location>
</feature>
<keyword evidence="2 5" id="KW-0812">Transmembrane</keyword>
<evidence type="ECO:0000256" key="4">
    <source>
        <dbReference type="ARBA" id="ARBA00023136"/>
    </source>
</evidence>
<keyword evidence="3 5" id="KW-1133">Transmembrane helix</keyword>
<evidence type="ECO:0000313" key="8">
    <source>
        <dbReference type="Proteomes" id="UP000019763"/>
    </source>
</evidence>